<feature type="region of interest" description="Disordered" evidence="1">
    <location>
        <begin position="91"/>
        <end position="111"/>
    </location>
</feature>
<proteinExistence type="predicted"/>
<protein>
    <submittedName>
        <fullName evidence="2">Uncharacterized protein</fullName>
    </submittedName>
</protein>
<feature type="region of interest" description="Disordered" evidence="1">
    <location>
        <begin position="55"/>
        <end position="76"/>
    </location>
</feature>
<accession>A0A1E1WG37</accession>
<evidence type="ECO:0000313" key="2">
    <source>
        <dbReference type="EMBL" id="JAT85970.1"/>
    </source>
</evidence>
<dbReference type="AlphaFoldDB" id="A0A1E1WG37"/>
<feature type="non-terminal residue" evidence="2">
    <location>
        <position position="1"/>
    </location>
</feature>
<evidence type="ECO:0000256" key="1">
    <source>
        <dbReference type="SAM" id="MobiDB-lite"/>
    </source>
</evidence>
<dbReference type="OrthoDB" id="193931at2759"/>
<feature type="non-terminal residue" evidence="2">
    <location>
        <position position="111"/>
    </location>
</feature>
<gene>
    <name evidence="2" type="ORF">g.16426</name>
</gene>
<reference evidence="2" key="1">
    <citation type="submission" date="2015-09" db="EMBL/GenBank/DDBJ databases">
        <title>De novo assembly of Pectinophora gossypiella (Pink Bollworm) gut transcriptome.</title>
        <authorList>
            <person name="Tassone E.E."/>
        </authorList>
    </citation>
    <scope>NUCLEOTIDE SEQUENCE</scope>
</reference>
<organism evidence="2">
    <name type="scientific">Pectinophora gossypiella</name>
    <name type="common">Cotton pink bollworm</name>
    <name type="synonym">Depressaria gossypiella</name>
    <dbReference type="NCBI Taxonomy" id="13191"/>
    <lineage>
        <taxon>Eukaryota</taxon>
        <taxon>Metazoa</taxon>
        <taxon>Ecdysozoa</taxon>
        <taxon>Arthropoda</taxon>
        <taxon>Hexapoda</taxon>
        <taxon>Insecta</taxon>
        <taxon>Pterygota</taxon>
        <taxon>Neoptera</taxon>
        <taxon>Endopterygota</taxon>
        <taxon>Lepidoptera</taxon>
        <taxon>Glossata</taxon>
        <taxon>Ditrysia</taxon>
        <taxon>Gelechioidea</taxon>
        <taxon>Gelechiidae</taxon>
        <taxon>Apatetrinae</taxon>
        <taxon>Pectinophora</taxon>
    </lineage>
</organism>
<name>A0A1E1WG37_PECGO</name>
<sequence length="111" mass="12192">SIMSGTPMSTNYDSNKNFGTNQGSIVTGKPMANYDGNKNFGTNFSNFGSYQNQNIPTGSITAGTPGHTRQRKYSGPQRVKLQMLATVQEMAREHAERYSPVRRAECSPPRA</sequence>
<feature type="compositionally biased region" description="Basic and acidic residues" evidence="1">
    <location>
        <begin position="91"/>
        <end position="105"/>
    </location>
</feature>
<dbReference type="EMBL" id="GDQN01005084">
    <property type="protein sequence ID" value="JAT85970.1"/>
    <property type="molecule type" value="Transcribed_RNA"/>
</dbReference>